<dbReference type="SUPFAM" id="SSF56935">
    <property type="entry name" value="Porins"/>
    <property type="match status" value="1"/>
</dbReference>
<keyword evidence="4" id="KW-0410">Iron transport</keyword>
<dbReference type="InterPro" id="IPR036942">
    <property type="entry name" value="Beta-barrel_TonB_sf"/>
</dbReference>
<gene>
    <name evidence="13" type="ORF">EP13_07955</name>
</gene>
<dbReference type="Gene3D" id="2.170.130.10">
    <property type="entry name" value="TonB-dependent receptor, plug domain"/>
    <property type="match status" value="1"/>
</dbReference>
<dbReference type="EMBL" id="CP008849">
    <property type="protein sequence ID" value="AIF98620.1"/>
    <property type="molecule type" value="Genomic_DNA"/>
</dbReference>
<accession>A0A075P158</accession>
<keyword evidence="2 11" id="KW-0813">Transport</keyword>
<evidence type="ECO:0000256" key="5">
    <source>
        <dbReference type="ARBA" id="ARBA00022692"/>
    </source>
</evidence>
<evidence type="ECO:0000256" key="11">
    <source>
        <dbReference type="PROSITE-ProRule" id="PRU01360"/>
    </source>
</evidence>
<evidence type="ECO:0000313" key="14">
    <source>
        <dbReference type="Proteomes" id="UP000056090"/>
    </source>
</evidence>
<evidence type="ECO:0000256" key="4">
    <source>
        <dbReference type="ARBA" id="ARBA00022496"/>
    </source>
</evidence>
<reference evidence="13 14" key="1">
    <citation type="submission" date="2014-06" db="EMBL/GenBank/DDBJ databases">
        <title>Genomes of Alteromonas australica, a world apart.</title>
        <authorList>
            <person name="Gonzaga A."/>
            <person name="Lopez-Perez M."/>
            <person name="Rodriguez-Valera F."/>
        </authorList>
    </citation>
    <scope>NUCLEOTIDE SEQUENCE [LARGE SCALE GENOMIC DNA]</scope>
    <source>
        <strain evidence="13 14">H 17</strain>
    </source>
</reference>
<evidence type="ECO:0000256" key="7">
    <source>
        <dbReference type="ARBA" id="ARBA00023004"/>
    </source>
</evidence>
<evidence type="ECO:0000256" key="10">
    <source>
        <dbReference type="ARBA" id="ARBA00023237"/>
    </source>
</evidence>
<dbReference type="Pfam" id="PF07715">
    <property type="entry name" value="Plug"/>
    <property type="match status" value="1"/>
</dbReference>
<keyword evidence="14" id="KW-1185">Reference proteome</keyword>
<dbReference type="InterPro" id="IPR039426">
    <property type="entry name" value="TonB-dep_rcpt-like"/>
</dbReference>
<dbReference type="PANTHER" id="PTHR32552">
    <property type="entry name" value="FERRICHROME IRON RECEPTOR-RELATED"/>
    <property type="match status" value="1"/>
</dbReference>
<keyword evidence="10 11" id="KW-0998">Cell outer membrane</keyword>
<evidence type="ECO:0000256" key="1">
    <source>
        <dbReference type="ARBA" id="ARBA00004571"/>
    </source>
</evidence>
<keyword evidence="7" id="KW-0408">Iron</keyword>
<organism evidence="13 14">
    <name type="scientific">Alteromonas australica</name>
    <dbReference type="NCBI Taxonomy" id="589873"/>
    <lineage>
        <taxon>Bacteria</taxon>
        <taxon>Pseudomonadati</taxon>
        <taxon>Pseudomonadota</taxon>
        <taxon>Gammaproteobacteria</taxon>
        <taxon>Alteromonadales</taxon>
        <taxon>Alteromonadaceae</taxon>
        <taxon>Alteromonas/Salinimonas group</taxon>
        <taxon>Alteromonas</taxon>
    </lineage>
</organism>
<dbReference type="Gene3D" id="2.40.170.20">
    <property type="entry name" value="TonB-dependent receptor, beta-barrel domain"/>
    <property type="match status" value="1"/>
</dbReference>
<feature type="domain" description="TonB-dependent receptor plug" evidence="12">
    <location>
        <begin position="97"/>
        <end position="193"/>
    </location>
</feature>
<keyword evidence="6" id="KW-0732">Signal</keyword>
<evidence type="ECO:0000256" key="2">
    <source>
        <dbReference type="ARBA" id="ARBA00022448"/>
    </source>
</evidence>
<dbReference type="InterPro" id="IPR037066">
    <property type="entry name" value="Plug_dom_sf"/>
</dbReference>
<evidence type="ECO:0000313" key="13">
    <source>
        <dbReference type="EMBL" id="AIF98620.1"/>
    </source>
</evidence>
<evidence type="ECO:0000256" key="3">
    <source>
        <dbReference type="ARBA" id="ARBA00022452"/>
    </source>
</evidence>
<proteinExistence type="inferred from homology"/>
<dbReference type="KEGG" id="aal:EP13_07955"/>
<evidence type="ECO:0000256" key="8">
    <source>
        <dbReference type="ARBA" id="ARBA00023065"/>
    </source>
</evidence>
<dbReference type="GO" id="GO:0009279">
    <property type="term" value="C:cell outer membrane"/>
    <property type="evidence" value="ECO:0007669"/>
    <property type="project" value="UniProtKB-SubCell"/>
</dbReference>
<comment type="similarity">
    <text evidence="11">Belongs to the TonB-dependent receptor family.</text>
</comment>
<comment type="subcellular location">
    <subcellularLocation>
        <location evidence="1 11">Cell outer membrane</location>
        <topology evidence="1 11">Multi-pass membrane protein</topology>
    </subcellularLocation>
</comment>
<dbReference type="eggNOG" id="COG4774">
    <property type="taxonomic scope" value="Bacteria"/>
</dbReference>
<dbReference type="GO" id="GO:0015344">
    <property type="term" value="F:siderophore uptake transmembrane transporter activity"/>
    <property type="evidence" value="ECO:0007669"/>
    <property type="project" value="TreeGrafter"/>
</dbReference>
<evidence type="ECO:0000256" key="9">
    <source>
        <dbReference type="ARBA" id="ARBA00023136"/>
    </source>
</evidence>
<keyword evidence="3 11" id="KW-1134">Transmembrane beta strand</keyword>
<keyword evidence="5 11" id="KW-0812">Transmembrane</keyword>
<sequence length="886" mass="96853">MLGTPSALSLQNRLNSHKTYIEMKGNFMALTYKPNRLSRVVAIALLSYHLPSVAQEQTTSDEKDEVEQIEVLGKKSDYYSIMPEEDSSGAFGLNKSLYETPRSITEISEDLVDKFALRSVDDLVRLTPGAFTSSFFGIKGAMDIRGEPADNYFRGFRRIANPGAFNTIVRGAEKLEVMRGPVSPLYGSGSVGGQLNYLPKSAKVDGSKYIDDVTGEISATYGSYNQRIVSGSLGIPLQIGGKYGGLQLFAEVEDSESYFDGYEPSSELIQAAVDFDLSDNTTLQFGLQYQTTDSIQVPGWNRVTQDLIDNGTYITGAAPTLNSDNGIGANTLLPQESSFITPFAPGFLNNAFSNVNSWCTAADADSGNATYNGLSVSCAGGFGNFLADRSLDNPYALTNVGTTQIDHQTTFIDEEDYADTTALTVYFDVTHEFESGTIWKNEAFYDYLDHTKYQSWGFTAYYPDAYLYELRSSLTFEYEAENFTATSIGGVNYREEHLDNYAAWLDETFDFRDISVGPTANDRISPATFDPYENAELIYDDEGNVTGVEGTLERNFNEVHLSKSANAGVFFLTDINYGKVNLLLGGRYDYFDVESENGWVSLLGAEQGNGVVSGSDTAFSFNTSLSYDADGIIPYVTYSESNSLSTNQLGGIIPTTIENSQYIQESTLTEIGLKMNLLDNKLYSAIAYYDQDKTYRESQTGALVAVYGEGLEFEARALVTENLSILATATHTKTEEVSNSALAVINGVDFAAQNGLNPDDVYGGRIAGPRAAFVGDNVRLDRGGLPDNIVSLYGTWVQPMGDAAITGSLGVTWVDETYTDIMQTVMLPSYSIWNGSLSYSNGAVTALLQANNLLDEEYYTSADLFDSVVVKPSAGRTYSLTVTYTF</sequence>
<keyword evidence="9 11" id="KW-0472">Membrane</keyword>
<keyword evidence="8" id="KW-0406">Ion transport</keyword>
<dbReference type="AlphaFoldDB" id="A0A075P158"/>
<evidence type="ECO:0000256" key="6">
    <source>
        <dbReference type="ARBA" id="ARBA00022729"/>
    </source>
</evidence>
<dbReference type="Proteomes" id="UP000056090">
    <property type="component" value="Chromosome"/>
</dbReference>
<dbReference type="PROSITE" id="PS52016">
    <property type="entry name" value="TONB_DEPENDENT_REC_3"/>
    <property type="match status" value="1"/>
</dbReference>
<name>A0A075P158_9ALTE</name>
<dbReference type="InterPro" id="IPR012910">
    <property type="entry name" value="Plug_dom"/>
</dbReference>
<evidence type="ECO:0000259" key="12">
    <source>
        <dbReference type="Pfam" id="PF07715"/>
    </source>
</evidence>
<dbReference type="PANTHER" id="PTHR32552:SF68">
    <property type="entry name" value="FERRICHROME OUTER MEMBRANE TRANSPORTER_PHAGE RECEPTOR"/>
    <property type="match status" value="1"/>
</dbReference>
<protein>
    <recommendedName>
        <fullName evidence="12">TonB-dependent receptor plug domain-containing protein</fullName>
    </recommendedName>
</protein>